<evidence type="ECO:0000256" key="2">
    <source>
        <dbReference type="ARBA" id="ARBA00022679"/>
    </source>
</evidence>
<proteinExistence type="predicted"/>
<dbReference type="Pfam" id="PF01531">
    <property type="entry name" value="Glyco_transf_11"/>
    <property type="match status" value="1"/>
</dbReference>
<evidence type="ECO:0000313" key="4">
    <source>
        <dbReference type="Proteomes" id="UP001213646"/>
    </source>
</evidence>
<accession>A0AAW6IBI9</accession>
<dbReference type="GO" id="GO:0008107">
    <property type="term" value="F:galactoside 2-alpha-L-fucosyltransferase activity"/>
    <property type="evidence" value="ECO:0007669"/>
    <property type="project" value="InterPro"/>
</dbReference>
<dbReference type="Gene3D" id="3.40.50.11350">
    <property type="match status" value="1"/>
</dbReference>
<evidence type="ECO:0000256" key="1">
    <source>
        <dbReference type="ARBA" id="ARBA00022676"/>
    </source>
</evidence>
<comment type="caution">
    <text evidence="3">The sequence shown here is derived from an EMBL/GenBank/DDBJ whole genome shotgun (WGS) entry which is preliminary data.</text>
</comment>
<keyword evidence="1" id="KW-0328">Glycosyltransferase</keyword>
<dbReference type="CDD" id="cd11301">
    <property type="entry name" value="Fut1_Fut2_like"/>
    <property type="match status" value="1"/>
</dbReference>
<name>A0AAW6IBI9_9BACT</name>
<organism evidence="3 4">
    <name type="scientific">Parabacteroides johnsonii</name>
    <dbReference type="NCBI Taxonomy" id="387661"/>
    <lineage>
        <taxon>Bacteria</taxon>
        <taxon>Pseudomonadati</taxon>
        <taxon>Bacteroidota</taxon>
        <taxon>Bacteroidia</taxon>
        <taxon>Bacteroidales</taxon>
        <taxon>Tannerellaceae</taxon>
        <taxon>Parabacteroides</taxon>
    </lineage>
</organism>
<dbReference type="EMBL" id="JAQPYX010000169">
    <property type="protein sequence ID" value="MDC7151146.1"/>
    <property type="molecule type" value="Genomic_DNA"/>
</dbReference>
<dbReference type="InterPro" id="IPR002516">
    <property type="entry name" value="Glyco_trans_11"/>
</dbReference>
<dbReference type="RefSeq" id="WP_008155883.1">
    <property type="nucleotide sequence ID" value="NZ_CAKWDQ010000033.1"/>
</dbReference>
<dbReference type="GO" id="GO:0016020">
    <property type="term" value="C:membrane"/>
    <property type="evidence" value="ECO:0007669"/>
    <property type="project" value="InterPro"/>
</dbReference>
<dbReference type="GO" id="GO:0005975">
    <property type="term" value="P:carbohydrate metabolic process"/>
    <property type="evidence" value="ECO:0007669"/>
    <property type="project" value="InterPro"/>
</dbReference>
<dbReference type="Proteomes" id="UP001213646">
    <property type="component" value="Unassembled WGS sequence"/>
</dbReference>
<dbReference type="PANTHER" id="PTHR11927:SF9">
    <property type="entry name" value="L-FUCOSYLTRANSFERASE"/>
    <property type="match status" value="1"/>
</dbReference>
<gene>
    <name evidence="3" type="ORF">PQG89_17305</name>
</gene>
<protein>
    <submittedName>
        <fullName evidence="3">Alpha-1,2-fucosyltransferase</fullName>
    </submittedName>
</protein>
<sequence length="281" mass="33999">MRLIKMIGGLGNQMFIYAFYLKMKHHYPDTNIDLSDMVHYKVHNGYEMNRIFDLSQTEFCINRTLKKILEFLFFKKIYERRQDPSTLYPYEKRYFWPLLYFKGFYQSERFFFDIKDDVRKAFSFNLNIANPESLELLKQIEVDDQAVSIHIRRGDYLLPRHWANTGSVCQLPYYKNAIAEMENRITGPSYYVFSDDISWVKENIPLKKAVYVTWNKGEDSWQDMMLMSHCRHHIICNSTFSWWGAWLNPRKEKIVIAPCRWFQHKETPDMYPKEWIKVPIN</sequence>
<evidence type="ECO:0000313" key="3">
    <source>
        <dbReference type="EMBL" id="MDC7151146.1"/>
    </source>
</evidence>
<keyword evidence="2" id="KW-0808">Transferase</keyword>
<dbReference type="AlphaFoldDB" id="A0AAW6IBI9"/>
<reference evidence="3" key="1">
    <citation type="submission" date="2023-01" db="EMBL/GenBank/DDBJ databases">
        <title>Exploring GABA producing Bacteroides strains toward improving mental health.</title>
        <authorList>
            <person name="Yousuf B."/>
            <person name="Bouhlel N.E."/>
            <person name="Mottawea W."/>
            <person name="Hammami R."/>
        </authorList>
    </citation>
    <scope>NUCLEOTIDE SEQUENCE</scope>
    <source>
        <strain evidence="3">UO.H1047</strain>
    </source>
</reference>
<dbReference type="PANTHER" id="PTHR11927">
    <property type="entry name" value="GALACTOSIDE 2-L-FUCOSYLTRANSFERASE"/>
    <property type="match status" value="1"/>
</dbReference>